<dbReference type="Pfam" id="PF00622">
    <property type="entry name" value="SPRY"/>
    <property type="match status" value="1"/>
</dbReference>
<dbReference type="AlphaFoldDB" id="A0A5J4W521"/>
<dbReference type="EMBL" id="SNRW01003458">
    <property type="protein sequence ID" value="KAA6389795.1"/>
    <property type="molecule type" value="Genomic_DNA"/>
</dbReference>
<comment type="caution">
    <text evidence="3">The sequence shown here is derived from an EMBL/GenBank/DDBJ whole genome shotgun (WGS) entry which is preliminary data.</text>
</comment>
<dbReference type="InterPro" id="IPR013320">
    <property type="entry name" value="ConA-like_dom_sf"/>
</dbReference>
<name>A0A5J4W521_9EUKA</name>
<evidence type="ECO:0000313" key="4">
    <source>
        <dbReference type="Proteomes" id="UP000324800"/>
    </source>
</evidence>
<gene>
    <name evidence="3" type="ORF">EZS28_014679</name>
</gene>
<evidence type="ECO:0000256" key="1">
    <source>
        <dbReference type="SAM" id="Coils"/>
    </source>
</evidence>
<feature type="coiled-coil region" evidence="1">
    <location>
        <begin position="2"/>
        <end position="59"/>
    </location>
</feature>
<dbReference type="InterPro" id="IPR043136">
    <property type="entry name" value="B30.2/SPRY_sf"/>
</dbReference>
<evidence type="ECO:0000313" key="3">
    <source>
        <dbReference type="EMBL" id="KAA6389795.1"/>
    </source>
</evidence>
<feature type="domain" description="SPRY" evidence="2">
    <location>
        <begin position="142"/>
        <end position="260"/>
    </location>
</feature>
<proteinExistence type="predicted"/>
<protein>
    <recommendedName>
        <fullName evidence="2">SPRY domain-containing protein</fullName>
    </recommendedName>
</protein>
<dbReference type="Gene3D" id="2.60.120.920">
    <property type="match status" value="1"/>
</dbReference>
<dbReference type="InterPro" id="IPR003877">
    <property type="entry name" value="SPRY_dom"/>
</dbReference>
<dbReference type="Proteomes" id="UP000324800">
    <property type="component" value="Unassembled WGS sequence"/>
</dbReference>
<keyword evidence="1" id="KW-0175">Coiled coil</keyword>
<dbReference type="SUPFAM" id="SSF49899">
    <property type="entry name" value="Concanavalin A-like lectins/glucanases"/>
    <property type="match status" value="1"/>
</dbReference>
<sequence length="281" mass="32918">MKKKLEKERDQIKNDNNIQNVKQLIEESRIKLNESYQNVEDIKQLAKKFRRQREQALRMVHRNAGEMEDRQQWAQQRLNQTIPLIPQLVNDAIKEEEEDEEALRQRDLIIRNQQIPISSPNQNQHQKDVDQSDNNNFILEDQGCWTYNIKFNNTKIYNRIGVIDKSVIIPSSYSPGYSKKSIVYNGIGGCVLYNGIYHHGNEEFRSGETVGIEMDHSNHTVRFTHTGNRQRISFTNIPLNVRAFVWMGIKSASAEFVSVEWSPQSEDEQVRGQFSIPWEEQ</sequence>
<accession>A0A5J4W521</accession>
<evidence type="ECO:0000259" key="2">
    <source>
        <dbReference type="SMART" id="SM00449"/>
    </source>
</evidence>
<dbReference type="SMART" id="SM00449">
    <property type="entry name" value="SPRY"/>
    <property type="match status" value="1"/>
</dbReference>
<reference evidence="3 4" key="1">
    <citation type="submission" date="2019-03" db="EMBL/GenBank/DDBJ databases">
        <title>Single cell metagenomics reveals metabolic interactions within the superorganism composed of flagellate Streblomastix strix and complex community of Bacteroidetes bacteria on its surface.</title>
        <authorList>
            <person name="Treitli S.C."/>
            <person name="Kolisko M."/>
            <person name="Husnik F."/>
            <person name="Keeling P."/>
            <person name="Hampl V."/>
        </authorList>
    </citation>
    <scope>NUCLEOTIDE SEQUENCE [LARGE SCALE GENOMIC DNA]</scope>
    <source>
        <strain evidence="3">ST1C</strain>
    </source>
</reference>
<organism evidence="3 4">
    <name type="scientific">Streblomastix strix</name>
    <dbReference type="NCBI Taxonomy" id="222440"/>
    <lineage>
        <taxon>Eukaryota</taxon>
        <taxon>Metamonada</taxon>
        <taxon>Preaxostyla</taxon>
        <taxon>Oxymonadida</taxon>
        <taxon>Streblomastigidae</taxon>
        <taxon>Streblomastix</taxon>
    </lineage>
</organism>